<keyword evidence="7" id="KW-1185">Reference proteome</keyword>
<dbReference type="InterPro" id="IPR011989">
    <property type="entry name" value="ARM-like"/>
</dbReference>
<evidence type="ECO:0000259" key="5">
    <source>
        <dbReference type="Pfam" id="PF11935"/>
    </source>
</evidence>
<evidence type="ECO:0000256" key="3">
    <source>
        <dbReference type="ARBA" id="ARBA00023242"/>
    </source>
</evidence>
<dbReference type="AlphaFoldDB" id="A0A9P4ML15"/>
<evidence type="ECO:0000256" key="2">
    <source>
        <dbReference type="ARBA" id="ARBA00022664"/>
    </source>
</evidence>
<keyword evidence="3" id="KW-0539">Nucleus</keyword>
<dbReference type="PANTHER" id="PTHR15245">
    <property type="entry name" value="SYMPLEKIN-RELATED"/>
    <property type="match status" value="1"/>
</dbReference>
<reference evidence="6" key="1">
    <citation type="journal article" date="2020" name="Stud. Mycol.">
        <title>101 Dothideomycetes genomes: a test case for predicting lifestyles and emergence of pathogens.</title>
        <authorList>
            <person name="Haridas S."/>
            <person name="Albert R."/>
            <person name="Binder M."/>
            <person name="Bloem J."/>
            <person name="Labutti K."/>
            <person name="Salamov A."/>
            <person name="Andreopoulos B."/>
            <person name="Baker S."/>
            <person name="Barry K."/>
            <person name="Bills G."/>
            <person name="Bluhm B."/>
            <person name="Cannon C."/>
            <person name="Castanera R."/>
            <person name="Culley D."/>
            <person name="Daum C."/>
            <person name="Ezra D."/>
            <person name="Gonzalez J."/>
            <person name="Henrissat B."/>
            <person name="Kuo A."/>
            <person name="Liang C."/>
            <person name="Lipzen A."/>
            <person name="Lutzoni F."/>
            <person name="Magnuson J."/>
            <person name="Mondo S."/>
            <person name="Nolan M."/>
            <person name="Ohm R."/>
            <person name="Pangilinan J."/>
            <person name="Park H.-J."/>
            <person name="Ramirez L."/>
            <person name="Alfaro M."/>
            <person name="Sun H."/>
            <person name="Tritt A."/>
            <person name="Yoshinaga Y."/>
            <person name="Zwiers L.-H."/>
            <person name="Turgeon B."/>
            <person name="Goodwin S."/>
            <person name="Spatafora J."/>
            <person name="Crous P."/>
            <person name="Grigoriev I."/>
        </authorList>
    </citation>
    <scope>NUCLEOTIDE SEQUENCE</scope>
    <source>
        <strain evidence="6">ATCC 74209</strain>
    </source>
</reference>
<dbReference type="OrthoDB" id="331600at2759"/>
<dbReference type="InterPro" id="IPR021850">
    <property type="entry name" value="Symplekin/Pta1"/>
</dbReference>
<feature type="region of interest" description="Disordered" evidence="4">
    <location>
        <begin position="402"/>
        <end position="425"/>
    </location>
</feature>
<evidence type="ECO:0000256" key="1">
    <source>
        <dbReference type="ARBA" id="ARBA00004123"/>
    </source>
</evidence>
<feature type="domain" description="Symplekin/Pta1 N-terminal" evidence="5">
    <location>
        <begin position="87"/>
        <end position="305"/>
    </location>
</feature>
<keyword evidence="2" id="KW-0507">mRNA processing</keyword>
<dbReference type="PANTHER" id="PTHR15245:SF20">
    <property type="entry name" value="SYMPLEKIN"/>
    <property type="match status" value="1"/>
</dbReference>
<dbReference type="InterPro" id="IPR032460">
    <property type="entry name" value="Symplekin/Pta1_N"/>
</dbReference>
<dbReference type="InterPro" id="IPR016024">
    <property type="entry name" value="ARM-type_fold"/>
</dbReference>
<dbReference type="SUPFAM" id="SSF48371">
    <property type="entry name" value="ARM repeat"/>
    <property type="match status" value="1"/>
</dbReference>
<evidence type="ECO:0000313" key="6">
    <source>
        <dbReference type="EMBL" id="KAF2196569.1"/>
    </source>
</evidence>
<dbReference type="GO" id="GO:0006397">
    <property type="term" value="P:mRNA processing"/>
    <property type="evidence" value="ECO:0007669"/>
    <property type="project" value="UniProtKB-KW"/>
</dbReference>
<dbReference type="Proteomes" id="UP000799536">
    <property type="component" value="Unassembled WGS sequence"/>
</dbReference>
<dbReference type="Pfam" id="PF11935">
    <property type="entry name" value="SYMPK_PTA1_N"/>
    <property type="match status" value="1"/>
</dbReference>
<accession>A0A9P4ML15</accession>
<dbReference type="Gene3D" id="1.25.10.10">
    <property type="entry name" value="Leucine-rich Repeat Variant"/>
    <property type="match status" value="1"/>
</dbReference>
<proteinExistence type="predicted"/>
<comment type="subcellular location">
    <subcellularLocation>
        <location evidence="1">Nucleus</location>
    </subcellularLocation>
</comment>
<protein>
    <recommendedName>
        <fullName evidence="5">Symplekin/Pta1 N-terminal domain-containing protein</fullName>
    </recommendedName>
</protein>
<comment type="caution">
    <text evidence="6">The sequence shown here is derived from an EMBL/GenBank/DDBJ whole genome shotgun (WGS) entry which is preliminary data.</text>
</comment>
<gene>
    <name evidence="6" type="ORF">GQ43DRAFT_444994</name>
</gene>
<name>A0A9P4ML15_9PLEO</name>
<dbReference type="EMBL" id="ML994364">
    <property type="protein sequence ID" value="KAF2196569.1"/>
    <property type="molecule type" value="Genomic_DNA"/>
</dbReference>
<evidence type="ECO:0000313" key="7">
    <source>
        <dbReference type="Proteomes" id="UP000799536"/>
    </source>
</evidence>
<sequence>MNSSQTLQQLESARNLALGDGRYYPTIIPGVLPIIGVHANAPLEIRRWGADFLAETFASPTWSLDSKETSCLSVLPTLKDYLDTSEDTGVIKSAVQAAACIYPLVYRHTISDPSDSHNWQTMGAIKSNILRRMDTAPPGVRICCVKFVQQVVLVETPAVVDPRRPDNMDISLTLVPRDHPLISYSLMEAESSGLLDRLLDIIHGEHSDALLITATLNCLGTLLQRRPVVTNRVLQSVLAFNPLKLANSPMTPKNKVMMKSIEKTNKMLLTNYMKRHPESPHNGRIHQHLERISHMRADIFDNNRKRPAPAEPTDGLDAAKRQRLGAVPADSPAAAPPLPSGPISFAQLFTLAPPNSGSTSFDVSVMGHDMILKLLVPLLHSIDQRKLDHAVNLIRGRYQELSKRPPPTAVDAANQATGATADDDEEYEPDFDQIEDAEQIHNKLDNVPPETAPAPVPNAPLAPFKLPQAPPLTEIEIQKYGDGTVRRLFGMMAALDEAPSKATITKPGFNRLAASNYDRDSWLTIICRLATRTSFGLEDPSHGIKSEDMSVSKKGDFSIADTIREALLNYIIYDWRKRIDVATNWLCEEWYNDRIQQSAYLSSLSQSSSASPSSPLPEPVPQYQKWTLKVLDKILPFVESTDKMLIRFISEIPELDREILKRVGRVADDPDRVQLSVMICQYLLMFRPPVRGIVVDLVEGLWRDNEGAKPFVQKILVKYRPAVLQTENHVKTEGEADGGEVKPAAA</sequence>
<evidence type="ECO:0000256" key="4">
    <source>
        <dbReference type="SAM" id="MobiDB-lite"/>
    </source>
</evidence>
<dbReference type="GO" id="GO:0005847">
    <property type="term" value="C:mRNA cleavage and polyadenylation specificity factor complex"/>
    <property type="evidence" value="ECO:0007669"/>
    <property type="project" value="TreeGrafter"/>
</dbReference>
<organism evidence="6 7">
    <name type="scientific">Delitschia confertaspora ATCC 74209</name>
    <dbReference type="NCBI Taxonomy" id="1513339"/>
    <lineage>
        <taxon>Eukaryota</taxon>
        <taxon>Fungi</taxon>
        <taxon>Dikarya</taxon>
        <taxon>Ascomycota</taxon>
        <taxon>Pezizomycotina</taxon>
        <taxon>Dothideomycetes</taxon>
        <taxon>Pleosporomycetidae</taxon>
        <taxon>Pleosporales</taxon>
        <taxon>Delitschiaceae</taxon>
        <taxon>Delitschia</taxon>
    </lineage>
</organism>